<reference evidence="1 2" key="1">
    <citation type="journal article" date="2022" name="New Phytol.">
        <title>Ecological generalism drives hyperdiversity of secondary metabolite gene clusters in xylarialean endophytes.</title>
        <authorList>
            <person name="Franco M.E.E."/>
            <person name="Wisecaver J.H."/>
            <person name="Arnold A.E."/>
            <person name="Ju Y.M."/>
            <person name="Slot J.C."/>
            <person name="Ahrendt S."/>
            <person name="Moore L.P."/>
            <person name="Eastman K.E."/>
            <person name="Scott K."/>
            <person name="Konkel Z."/>
            <person name="Mondo S.J."/>
            <person name="Kuo A."/>
            <person name="Hayes R.D."/>
            <person name="Haridas S."/>
            <person name="Andreopoulos B."/>
            <person name="Riley R."/>
            <person name="LaButti K."/>
            <person name="Pangilinan J."/>
            <person name="Lipzen A."/>
            <person name="Amirebrahimi M."/>
            <person name="Yan J."/>
            <person name="Adam C."/>
            <person name="Keymanesh K."/>
            <person name="Ng V."/>
            <person name="Louie K."/>
            <person name="Northen T."/>
            <person name="Drula E."/>
            <person name="Henrissat B."/>
            <person name="Hsieh H.M."/>
            <person name="Youens-Clark K."/>
            <person name="Lutzoni F."/>
            <person name="Miadlikowska J."/>
            <person name="Eastwood D.C."/>
            <person name="Hamelin R.C."/>
            <person name="Grigoriev I.V."/>
            <person name="U'Ren J.M."/>
        </authorList>
    </citation>
    <scope>NUCLEOTIDE SEQUENCE [LARGE SCALE GENOMIC DNA]</scope>
    <source>
        <strain evidence="1 2">ER1909</strain>
    </source>
</reference>
<dbReference type="Proteomes" id="UP001497680">
    <property type="component" value="Unassembled WGS sequence"/>
</dbReference>
<evidence type="ECO:0000313" key="1">
    <source>
        <dbReference type="EMBL" id="KAI6080227.1"/>
    </source>
</evidence>
<evidence type="ECO:0000313" key="2">
    <source>
        <dbReference type="Proteomes" id="UP001497680"/>
    </source>
</evidence>
<keyword evidence="2" id="KW-1185">Reference proteome</keyword>
<protein>
    <submittedName>
        <fullName evidence="1">Heterokaryon incompatibility protein-domain-containing protein</fullName>
    </submittedName>
</protein>
<comment type="caution">
    <text evidence="1">The sequence shown here is derived from an EMBL/GenBank/DDBJ whole genome shotgun (WGS) entry which is preliminary data.</text>
</comment>
<sequence>MPMKDTRSRLAKLKLRLTDRHGLSPIPSPQEEIDDEVASLCQACQNAVFIDQPKYFEMRSSADGLHLHQIERKSMIKTDYIIVDHVPDLPKLQASSRNGCDLCCLIHNALLSEDTDYAMKKICGKQISHLESSAISISMTYIWNHISGSRSSGLDGAYVEILFDELKVMLHMTLLAEAVPDDLDTASILGIASPMQSFIDASSTRWMKGRLETCLDHQYERAEHAFIPERLLHVGESHPRLVSRDHLLRRNKINRYRKPQNIEYAALSYCWGPQKDAVTQLKATKATLPQLTKGITEQSMTAILRDALTITRALSIPYLWVDALCILQDDTTEWEHQCADMDKIYGHAQLTLRANSARSCHEGFLQQKGVRIRMPFSSTTRPDIKGSYLLQLKTIGKERMFDVHYADQFQSPLYRRGWAYQEDVLSTRQLVFGASNVHFQCSHATFSRGFTYATRPETRRAVTPPNTLTSDDLYDEWQLILRGYSRYTAESFTKANDILPALSGLAALYGNRLKDDYLVGHWKGDLPRTLLWRRLGVKPKDLNHLAPLQLSLGPYISPSWSALGKGPTSWAPYLGLFRNFRPEVEYIKGVAFPEGDNSFGSVSSAQIEIRSRVFCMRSSRWELQSFIPDATPFARDTLGRVVKFGSGHRLVCHLDYDDVDEEQCSRLITDATLVLLGSNECQNQLPSFRAALGLLLRPTLTPGMFNRVGVFFPYWLKKDRNAEEDQLGDLRIFTQLAEVKTVVVV</sequence>
<accession>A0ACC0CIP1</accession>
<proteinExistence type="predicted"/>
<name>A0ACC0CIP1_9PEZI</name>
<organism evidence="1 2">
    <name type="scientific">Hypoxylon rubiginosum</name>
    <dbReference type="NCBI Taxonomy" id="110542"/>
    <lineage>
        <taxon>Eukaryota</taxon>
        <taxon>Fungi</taxon>
        <taxon>Dikarya</taxon>
        <taxon>Ascomycota</taxon>
        <taxon>Pezizomycotina</taxon>
        <taxon>Sordariomycetes</taxon>
        <taxon>Xylariomycetidae</taxon>
        <taxon>Xylariales</taxon>
        <taxon>Hypoxylaceae</taxon>
        <taxon>Hypoxylon</taxon>
    </lineage>
</organism>
<dbReference type="EMBL" id="MU394466">
    <property type="protein sequence ID" value="KAI6080227.1"/>
    <property type="molecule type" value="Genomic_DNA"/>
</dbReference>
<gene>
    <name evidence="1" type="ORF">F4821DRAFT_251968</name>
</gene>